<dbReference type="EMBL" id="CM042035">
    <property type="protein sequence ID" value="KAI3754638.1"/>
    <property type="molecule type" value="Genomic_DNA"/>
</dbReference>
<organism evidence="1 2">
    <name type="scientific">Smallanthus sonchifolius</name>
    <dbReference type="NCBI Taxonomy" id="185202"/>
    <lineage>
        <taxon>Eukaryota</taxon>
        <taxon>Viridiplantae</taxon>
        <taxon>Streptophyta</taxon>
        <taxon>Embryophyta</taxon>
        <taxon>Tracheophyta</taxon>
        <taxon>Spermatophyta</taxon>
        <taxon>Magnoliopsida</taxon>
        <taxon>eudicotyledons</taxon>
        <taxon>Gunneridae</taxon>
        <taxon>Pentapetalae</taxon>
        <taxon>asterids</taxon>
        <taxon>campanulids</taxon>
        <taxon>Asterales</taxon>
        <taxon>Asteraceae</taxon>
        <taxon>Asteroideae</taxon>
        <taxon>Heliantheae alliance</taxon>
        <taxon>Millerieae</taxon>
        <taxon>Smallanthus</taxon>
    </lineage>
</organism>
<gene>
    <name evidence="1" type="ORF">L1987_54425</name>
</gene>
<keyword evidence="2" id="KW-1185">Reference proteome</keyword>
<name>A0ACB9E7R8_9ASTR</name>
<evidence type="ECO:0000313" key="1">
    <source>
        <dbReference type="EMBL" id="KAI3754638.1"/>
    </source>
</evidence>
<dbReference type="Proteomes" id="UP001056120">
    <property type="component" value="Linkage Group LG18"/>
</dbReference>
<accession>A0ACB9E7R8</accession>
<protein>
    <submittedName>
        <fullName evidence="1">Uncharacterized protein</fullName>
    </submittedName>
</protein>
<proteinExistence type="predicted"/>
<sequence length="541" mass="61361">MDSKPVKTARSEAMKNHSYYNKLSDGDWNVAKGNRQTYFKMQKKNNLKQNDKIKTKPSKEIKISVPSKPVWKAKNVDVISNKEHPRRTVNNLWFVDSGCSRHMTRDISLLHDVQNFNGGYVSFAGGKGGKISMKAESDAMLWHRRLGHVNLKNLNRIAKGNHFRDLPISEFFSIEKCVTRAKGKQHRKPHKLKMFNSIDCILHLLPMDLFGPVNVMSIGQKSYCLLIKNFIVLVENQRDVKVKAIRCDNGTEFKNAVLNQFCAGKGIARQFSAARTPQQNGVAERKNITLIEATRTMLSESKLPFFFWAEAINTACYVLNQVLLNKKLQMTPYEVVYNEKPRVGYFRAFGCLCTVLHTESTPKFNEKADECYFVGFGSNTTTYRVYNKVTKEIRESTYVDWKEQNPTDAECGPSWLFDYHSLFKSFNICTDEISGSPSETFDVSDDDEDSYIGPLLTVDPPEVIRQLGGDRSASNAENVPVSRNIYEDSPANAENSSSAVDDGITTHETTNSSIFQEPIRDESMVEKPISDPTDESNDEIQ</sequence>
<evidence type="ECO:0000313" key="2">
    <source>
        <dbReference type="Proteomes" id="UP001056120"/>
    </source>
</evidence>
<comment type="caution">
    <text evidence="1">The sequence shown here is derived from an EMBL/GenBank/DDBJ whole genome shotgun (WGS) entry which is preliminary data.</text>
</comment>
<reference evidence="2" key="1">
    <citation type="journal article" date="2022" name="Mol. Ecol. Resour.">
        <title>The genomes of chicory, endive, great burdock and yacon provide insights into Asteraceae palaeo-polyploidization history and plant inulin production.</title>
        <authorList>
            <person name="Fan W."/>
            <person name="Wang S."/>
            <person name="Wang H."/>
            <person name="Wang A."/>
            <person name="Jiang F."/>
            <person name="Liu H."/>
            <person name="Zhao H."/>
            <person name="Xu D."/>
            <person name="Zhang Y."/>
        </authorList>
    </citation>
    <scope>NUCLEOTIDE SEQUENCE [LARGE SCALE GENOMIC DNA]</scope>
    <source>
        <strain evidence="2">cv. Yunnan</strain>
    </source>
</reference>
<reference evidence="1 2" key="2">
    <citation type="journal article" date="2022" name="Mol. Ecol. Resour.">
        <title>The genomes of chicory, endive, great burdock and yacon provide insights into Asteraceae paleo-polyploidization history and plant inulin production.</title>
        <authorList>
            <person name="Fan W."/>
            <person name="Wang S."/>
            <person name="Wang H."/>
            <person name="Wang A."/>
            <person name="Jiang F."/>
            <person name="Liu H."/>
            <person name="Zhao H."/>
            <person name="Xu D."/>
            <person name="Zhang Y."/>
        </authorList>
    </citation>
    <scope>NUCLEOTIDE SEQUENCE [LARGE SCALE GENOMIC DNA]</scope>
    <source>
        <strain evidence="2">cv. Yunnan</strain>
        <tissue evidence="1">Leaves</tissue>
    </source>
</reference>